<accession>X1A1U0</accession>
<protein>
    <recommendedName>
        <fullName evidence="2">acetylglutamate kinase</fullName>
        <ecNumber evidence="2">2.7.2.8</ecNumber>
    </recommendedName>
</protein>
<dbReference type="GO" id="GO:0005524">
    <property type="term" value="F:ATP binding"/>
    <property type="evidence" value="ECO:0007669"/>
    <property type="project" value="UniProtKB-KW"/>
</dbReference>
<proteinExistence type="inferred from homology"/>
<evidence type="ECO:0000256" key="1">
    <source>
        <dbReference type="ARBA" id="ARBA00004828"/>
    </source>
</evidence>
<dbReference type="PANTHER" id="PTHR23342:SF0">
    <property type="entry name" value="N-ACETYLGLUTAMATE SYNTHASE, MITOCHONDRIAL"/>
    <property type="match status" value="1"/>
</dbReference>
<dbReference type="PRINTS" id="PR00474">
    <property type="entry name" value="GLU5KINASE"/>
</dbReference>
<dbReference type="InterPro" id="IPR001048">
    <property type="entry name" value="Asp/Glu/Uridylate_kinase"/>
</dbReference>
<keyword evidence="4" id="KW-0028">Amino-acid biosynthesis</keyword>
<evidence type="ECO:0000256" key="8">
    <source>
        <dbReference type="ARBA" id="ARBA00022840"/>
    </source>
</evidence>
<dbReference type="Gene3D" id="3.40.1160.10">
    <property type="entry name" value="Acetylglutamate kinase-like"/>
    <property type="match status" value="1"/>
</dbReference>
<dbReference type="PANTHER" id="PTHR23342">
    <property type="entry name" value="N-ACETYLGLUTAMATE SYNTHASE"/>
    <property type="match status" value="1"/>
</dbReference>
<evidence type="ECO:0000259" key="9">
    <source>
        <dbReference type="Pfam" id="PF00696"/>
    </source>
</evidence>
<dbReference type="InterPro" id="IPR001057">
    <property type="entry name" value="Glu/AcGlu_kinase"/>
</dbReference>
<comment type="caution">
    <text evidence="10">The sequence shown here is derived from an EMBL/GenBank/DDBJ whole genome shotgun (WGS) entry which is preliminary data.</text>
</comment>
<dbReference type="PIRSF" id="PIRSF000728">
    <property type="entry name" value="NAGK"/>
    <property type="match status" value="1"/>
</dbReference>
<evidence type="ECO:0000256" key="6">
    <source>
        <dbReference type="ARBA" id="ARBA00022741"/>
    </source>
</evidence>
<reference evidence="10" key="1">
    <citation type="journal article" date="2014" name="Front. Microbiol.">
        <title>High frequency of phylogenetically diverse reductive dehalogenase-homologous genes in deep subseafloor sedimentary metagenomes.</title>
        <authorList>
            <person name="Kawai M."/>
            <person name="Futagami T."/>
            <person name="Toyoda A."/>
            <person name="Takaki Y."/>
            <person name="Nishi S."/>
            <person name="Hori S."/>
            <person name="Arai W."/>
            <person name="Tsubouchi T."/>
            <person name="Morono Y."/>
            <person name="Uchiyama I."/>
            <person name="Ito T."/>
            <person name="Fujiyama A."/>
            <person name="Inagaki F."/>
            <person name="Takami H."/>
        </authorList>
    </citation>
    <scope>NUCLEOTIDE SEQUENCE</scope>
    <source>
        <strain evidence="10">Expedition CK06-06</strain>
    </source>
</reference>
<dbReference type="NCBIfam" id="TIGR00761">
    <property type="entry name" value="argB"/>
    <property type="match status" value="1"/>
</dbReference>
<evidence type="ECO:0000256" key="7">
    <source>
        <dbReference type="ARBA" id="ARBA00022777"/>
    </source>
</evidence>
<dbReference type="CDD" id="cd04250">
    <property type="entry name" value="AAK_NAGK-C"/>
    <property type="match status" value="1"/>
</dbReference>
<evidence type="ECO:0000256" key="3">
    <source>
        <dbReference type="ARBA" id="ARBA00022571"/>
    </source>
</evidence>
<name>X1A1U0_9ZZZZ</name>
<evidence type="ECO:0000256" key="2">
    <source>
        <dbReference type="ARBA" id="ARBA00013065"/>
    </source>
</evidence>
<dbReference type="GO" id="GO:0003991">
    <property type="term" value="F:acetylglutamate kinase activity"/>
    <property type="evidence" value="ECO:0007669"/>
    <property type="project" value="UniProtKB-EC"/>
</dbReference>
<feature type="domain" description="Aspartate/glutamate/uridylate kinase" evidence="9">
    <location>
        <begin position="39"/>
        <end position="278"/>
    </location>
</feature>
<keyword evidence="8" id="KW-0067">ATP-binding</keyword>
<dbReference type="SUPFAM" id="SSF53633">
    <property type="entry name" value="Carbamate kinase-like"/>
    <property type="match status" value="1"/>
</dbReference>
<evidence type="ECO:0000256" key="5">
    <source>
        <dbReference type="ARBA" id="ARBA00022679"/>
    </source>
</evidence>
<dbReference type="FunFam" id="3.40.1160.10:FF:000004">
    <property type="entry name" value="Acetylglutamate kinase"/>
    <property type="match status" value="1"/>
</dbReference>
<organism evidence="10">
    <name type="scientific">marine sediment metagenome</name>
    <dbReference type="NCBI Taxonomy" id="412755"/>
    <lineage>
        <taxon>unclassified sequences</taxon>
        <taxon>metagenomes</taxon>
        <taxon>ecological metagenomes</taxon>
    </lineage>
</organism>
<keyword evidence="5" id="KW-0808">Transferase</keyword>
<dbReference type="HAMAP" id="MF_00082">
    <property type="entry name" value="ArgB"/>
    <property type="match status" value="1"/>
</dbReference>
<dbReference type="Pfam" id="PF00696">
    <property type="entry name" value="AA_kinase"/>
    <property type="match status" value="1"/>
</dbReference>
<dbReference type="GO" id="GO:0006526">
    <property type="term" value="P:L-arginine biosynthetic process"/>
    <property type="evidence" value="ECO:0007669"/>
    <property type="project" value="UniProtKB-KW"/>
</dbReference>
<keyword evidence="3" id="KW-0055">Arginine biosynthesis</keyword>
<dbReference type="InterPro" id="IPR037528">
    <property type="entry name" value="ArgB"/>
</dbReference>
<dbReference type="GO" id="GO:0005737">
    <property type="term" value="C:cytoplasm"/>
    <property type="evidence" value="ECO:0007669"/>
    <property type="project" value="InterPro"/>
</dbReference>
<comment type="pathway">
    <text evidence="1">Amino-acid biosynthesis; L-arginine biosynthesis; N(2)-acetyl-L-ornithine from L-glutamate: step 2/4.</text>
</comment>
<dbReference type="EMBL" id="BART01005818">
    <property type="protein sequence ID" value="GAG54261.1"/>
    <property type="molecule type" value="Genomic_DNA"/>
</dbReference>
<dbReference type="InterPro" id="IPR041727">
    <property type="entry name" value="NAGK-C"/>
</dbReference>
<dbReference type="EC" id="2.7.2.8" evidence="2"/>
<sequence length="301" mass="32952">MYELMEITDHKEVFIIIEKTKQVKILVEALQFIKKFSGKTVIIKYGGSAMKNDELKKTFVEDIAFMNLVGINVIIVHGGGHSINKMLKKLNIEPEFFNGLRVTDEETMEVVEMVLAGNVNKGIVNDIQLQGVDALGLCGKDGNLLEAKKKIVSGKDLGFVGEVINVKISLLKEIIKNSIIPVIAPIGKDNLGNTYNINADDVASAISKAINAEKLVFLTDVSGVLSNMNDHTTLISEMNVDQALSYIEDGIITNGMIPKVKCCVEAIRNGVNTVHIIDGRVEHSLLLEIFTSHGIGTMFVK</sequence>
<evidence type="ECO:0000313" key="10">
    <source>
        <dbReference type="EMBL" id="GAG54261.1"/>
    </source>
</evidence>
<dbReference type="InterPro" id="IPR004662">
    <property type="entry name" value="AcgluKinase_fam"/>
</dbReference>
<dbReference type="AlphaFoldDB" id="X1A1U0"/>
<evidence type="ECO:0000256" key="4">
    <source>
        <dbReference type="ARBA" id="ARBA00022605"/>
    </source>
</evidence>
<dbReference type="InterPro" id="IPR036393">
    <property type="entry name" value="AceGlu_kinase-like_sf"/>
</dbReference>
<keyword evidence="6" id="KW-0547">Nucleotide-binding</keyword>
<keyword evidence="7" id="KW-0418">Kinase</keyword>
<gene>
    <name evidence="10" type="ORF">S01H4_13188</name>
</gene>